<dbReference type="Gene3D" id="3.20.80.10">
    <property type="entry name" value="Regulatory factor, effector binding domain"/>
    <property type="match status" value="1"/>
</dbReference>
<dbReference type="PROSITE" id="PS01124">
    <property type="entry name" value="HTH_ARAC_FAMILY_2"/>
    <property type="match status" value="1"/>
</dbReference>
<dbReference type="PANTHER" id="PTHR40055">
    <property type="entry name" value="TRANSCRIPTIONAL REGULATOR YGIV-RELATED"/>
    <property type="match status" value="1"/>
</dbReference>
<dbReference type="InterPro" id="IPR009057">
    <property type="entry name" value="Homeodomain-like_sf"/>
</dbReference>
<accession>A0A4Y8LA08</accession>
<evidence type="ECO:0000313" key="5">
    <source>
        <dbReference type="Proteomes" id="UP000297861"/>
    </source>
</evidence>
<dbReference type="RefSeq" id="WP_134435876.1">
    <property type="nucleotide sequence ID" value="NZ_SOML01000003.1"/>
</dbReference>
<name>A0A4Y8LA08_9BACT</name>
<dbReference type="SMART" id="SM00342">
    <property type="entry name" value="HTH_ARAC"/>
    <property type="match status" value="1"/>
</dbReference>
<keyword evidence="5" id="KW-1185">Reference proteome</keyword>
<keyword evidence="1" id="KW-0805">Transcription regulation</keyword>
<dbReference type="InterPro" id="IPR010499">
    <property type="entry name" value="AraC_E-bd"/>
</dbReference>
<dbReference type="InterPro" id="IPR018060">
    <property type="entry name" value="HTH_AraC"/>
</dbReference>
<dbReference type="InterPro" id="IPR011256">
    <property type="entry name" value="Reg_factor_effector_dom_sf"/>
</dbReference>
<organism evidence="4 5">
    <name type="scientific">Dysgonomonas capnocytophagoides</name>
    <dbReference type="NCBI Taxonomy" id="45254"/>
    <lineage>
        <taxon>Bacteria</taxon>
        <taxon>Pseudomonadati</taxon>
        <taxon>Bacteroidota</taxon>
        <taxon>Bacteroidia</taxon>
        <taxon>Bacteroidales</taxon>
        <taxon>Dysgonomonadaceae</taxon>
        <taxon>Dysgonomonas</taxon>
    </lineage>
</organism>
<dbReference type="PANTHER" id="PTHR40055:SF1">
    <property type="entry name" value="TRANSCRIPTIONAL REGULATOR YGIV-RELATED"/>
    <property type="match status" value="1"/>
</dbReference>
<gene>
    <name evidence="4" type="ORF">E2605_06565</name>
</gene>
<dbReference type="InterPro" id="IPR050908">
    <property type="entry name" value="SmbC-like"/>
</dbReference>
<dbReference type="AlphaFoldDB" id="A0A4Y8LA08"/>
<dbReference type="GO" id="GO:0003700">
    <property type="term" value="F:DNA-binding transcription factor activity"/>
    <property type="evidence" value="ECO:0007669"/>
    <property type="project" value="InterPro"/>
</dbReference>
<dbReference type="Pfam" id="PF06445">
    <property type="entry name" value="GyrI-like"/>
    <property type="match status" value="1"/>
</dbReference>
<protein>
    <submittedName>
        <fullName evidence="4">Helix-turn-helix domain-containing protein</fullName>
    </submittedName>
</protein>
<dbReference type="InterPro" id="IPR029442">
    <property type="entry name" value="GyrI-like"/>
</dbReference>
<reference evidence="4 5" key="1">
    <citation type="submission" date="2019-03" db="EMBL/GenBank/DDBJ databases">
        <title>San Antonio Military Medical Center submission to MRSN (WRAIR), pending publication.</title>
        <authorList>
            <person name="Blyth D.M."/>
            <person name="Mccarthy S.L."/>
            <person name="Schall S.E."/>
            <person name="Stam J.A."/>
            <person name="Ong A.C."/>
            <person name="Mcgann P.T."/>
        </authorList>
    </citation>
    <scope>NUCLEOTIDE SEQUENCE [LARGE SCALE GENOMIC DNA]</scope>
    <source>
        <strain evidence="4 5">MRSN571793</strain>
    </source>
</reference>
<dbReference type="Gene3D" id="1.10.10.60">
    <property type="entry name" value="Homeodomain-like"/>
    <property type="match status" value="1"/>
</dbReference>
<evidence type="ECO:0000259" key="3">
    <source>
        <dbReference type="PROSITE" id="PS01124"/>
    </source>
</evidence>
<sequence>MSDYKGQLINVLHYINQQIQKDWTNTNSNAFNETICKDVLAEIACMSPRNFQLYFKSYFKEPFGKYIDRLRREFALQLIQEGQFTHAEIAERVGYANDTALYNVFKKKYQYTPSDYKEQVTQNKKIITDKIDCRIEILKETSVIFLSYIGDYDNLSISFFEEDSWDKLYDFALSQNILPEIDEYWGICYDNREITDPKKCRFYACLTISNLIPRKITDEIKCMTIPSSRYAVFTYVGTYEGLDHFYDIAIQNIPLEYNLRDNLILERYLNSPTDTLESELITELWIPIAKESII</sequence>
<dbReference type="EMBL" id="SOML01000003">
    <property type="protein sequence ID" value="TFD97326.1"/>
    <property type="molecule type" value="Genomic_DNA"/>
</dbReference>
<dbReference type="Pfam" id="PF12833">
    <property type="entry name" value="HTH_18"/>
    <property type="match status" value="1"/>
</dbReference>
<evidence type="ECO:0000256" key="2">
    <source>
        <dbReference type="ARBA" id="ARBA00023163"/>
    </source>
</evidence>
<feature type="domain" description="HTH araC/xylS-type" evidence="3">
    <location>
        <begin position="9"/>
        <end position="119"/>
    </location>
</feature>
<dbReference type="Proteomes" id="UP000297861">
    <property type="component" value="Unassembled WGS sequence"/>
</dbReference>
<comment type="caution">
    <text evidence="4">The sequence shown here is derived from an EMBL/GenBank/DDBJ whole genome shotgun (WGS) entry which is preliminary data.</text>
</comment>
<dbReference type="GO" id="GO:0043565">
    <property type="term" value="F:sequence-specific DNA binding"/>
    <property type="evidence" value="ECO:0007669"/>
    <property type="project" value="InterPro"/>
</dbReference>
<dbReference type="SMART" id="SM00871">
    <property type="entry name" value="AraC_E_bind"/>
    <property type="match status" value="1"/>
</dbReference>
<dbReference type="OrthoDB" id="9816011at2"/>
<dbReference type="SUPFAM" id="SSF46689">
    <property type="entry name" value="Homeodomain-like"/>
    <property type="match status" value="1"/>
</dbReference>
<keyword evidence="2" id="KW-0804">Transcription</keyword>
<evidence type="ECO:0000256" key="1">
    <source>
        <dbReference type="ARBA" id="ARBA00023015"/>
    </source>
</evidence>
<dbReference type="SUPFAM" id="SSF55136">
    <property type="entry name" value="Probable bacterial effector-binding domain"/>
    <property type="match status" value="1"/>
</dbReference>
<evidence type="ECO:0000313" key="4">
    <source>
        <dbReference type="EMBL" id="TFD97326.1"/>
    </source>
</evidence>
<proteinExistence type="predicted"/>